<dbReference type="GO" id="GO:0003677">
    <property type="term" value="F:DNA binding"/>
    <property type="evidence" value="ECO:0007669"/>
    <property type="project" value="UniProtKB-KW"/>
</dbReference>
<keyword evidence="3" id="KW-0804">Transcription</keyword>
<gene>
    <name evidence="6" type="ORF">PSRA_0691</name>
</gene>
<feature type="domain" description="HTH marR-type" evidence="5">
    <location>
        <begin position="4"/>
        <end position="134"/>
    </location>
</feature>
<accession>A0A261EZ65</accession>
<dbReference type="OrthoDB" id="3237509at2"/>
<reference evidence="6 7" key="1">
    <citation type="journal article" date="2017" name="BMC Genomics">
        <title>Comparative genomic and phylogenomic analyses of the Bifidobacteriaceae family.</title>
        <authorList>
            <person name="Lugli G.A."/>
            <person name="Milani C."/>
            <person name="Turroni F."/>
            <person name="Duranti S."/>
            <person name="Mancabelli L."/>
            <person name="Mangifesta M."/>
            <person name="Ferrario C."/>
            <person name="Modesto M."/>
            <person name="Mattarelli P."/>
            <person name="Jiri K."/>
            <person name="van Sinderen D."/>
            <person name="Ventura M."/>
        </authorList>
    </citation>
    <scope>NUCLEOTIDE SEQUENCE [LARGE SCALE GENOMIC DNA]</scope>
    <source>
        <strain evidence="6 7">DSM 24742</strain>
    </source>
</reference>
<dbReference type="CDD" id="cd00090">
    <property type="entry name" value="HTH_ARSR"/>
    <property type="match status" value="1"/>
</dbReference>
<dbReference type="InterPro" id="IPR036388">
    <property type="entry name" value="WH-like_DNA-bd_sf"/>
</dbReference>
<proteinExistence type="predicted"/>
<dbReference type="SMART" id="SM00347">
    <property type="entry name" value="HTH_MARR"/>
    <property type="match status" value="1"/>
</dbReference>
<dbReference type="InterPro" id="IPR011991">
    <property type="entry name" value="ArsR-like_HTH"/>
</dbReference>
<organism evidence="6 7">
    <name type="scientific">Pseudoscardovia radai</name>
    <dbReference type="NCBI Taxonomy" id="987066"/>
    <lineage>
        <taxon>Bacteria</taxon>
        <taxon>Bacillati</taxon>
        <taxon>Actinomycetota</taxon>
        <taxon>Actinomycetes</taxon>
        <taxon>Bifidobacteriales</taxon>
        <taxon>Bifidobacteriaceae</taxon>
        <taxon>Pseudoscardovia</taxon>
    </lineage>
</organism>
<sequence length="206" mass="23278">MAYEDDALERMHRIMTEGRSAMVENMNRVHRGEPAVMRELAVKGERTPSQLADATGNSAGRISAILSSLEKKGWVTRTIDPENRRKVIVRITPEGLRLVNLHKKAMDDRVRWVFGQMGRRRTEEFLSLFEAMMTYMSLCGPGQPMPDEDAIRAAFERNGIPYEPAEDRETVLPDDVKDKFIMHRCGQEGDDTAKDADAANPGKDQS</sequence>
<evidence type="ECO:0000313" key="6">
    <source>
        <dbReference type="EMBL" id="OZG52141.1"/>
    </source>
</evidence>
<keyword evidence="7" id="KW-1185">Reference proteome</keyword>
<keyword evidence="2" id="KW-0238">DNA-binding</keyword>
<evidence type="ECO:0000259" key="5">
    <source>
        <dbReference type="PROSITE" id="PS50995"/>
    </source>
</evidence>
<evidence type="ECO:0000256" key="1">
    <source>
        <dbReference type="ARBA" id="ARBA00023015"/>
    </source>
</evidence>
<keyword evidence="1" id="KW-0805">Transcription regulation</keyword>
<protein>
    <submittedName>
        <fullName evidence="6">MarR-type transcriptional regulator</fullName>
    </submittedName>
</protein>
<dbReference type="InterPro" id="IPR036390">
    <property type="entry name" value="WH_DNA-bd_sf"/>
</dbReference>
<dbReference type="SUPFAM" id="SSF46785">
    <property type="entry name" value="Winged helix' DNA-binding domain"/>
    <property type="match status" value="1"/>
</dbReference>
<evidence type="ECO:0000256" key="3">
    <source>
        <dbReference type="ARBA" id="ARBA00023163"/>
    </source>
</evidence>
<evidence type="ECO:0000256" key="4">
    <source>
        <dbReference type="SAM" id="MobiDB-lite"/>
    </source>
</evidence>
<comment type="caution">
    <text evidence="6">The sequence shown here is derived from an EMBL/GenBank/DDBJ whole genome shotgun (WGS) entry which is preliminary data.</text>
</comment>
<dbReference type="Proteomes" id="UP000216725">
    <property type="component" value="Unassembled WGS sequence"/>
</dbReference>
<dbReference type="AlphaFoldDB" id="A0A261EZ65"/>
<evidence type="ECO:0000256" key="2">
    <source>
        <dbReference type="ARBA" id="ARBA00023125"/>
    </source>
</evidence>
<dbReference type="Pfam" id="PF13601">
    <property type="entry name" value="HTH_34"/>
    <property type="match status" value="1"/>
</dbReference>
<dbReference type="RefSeq" id="WP_158216307.1">
    <property type="nucleotide sequence ID" value="NZ_MWWR01000005.1"/>
</dbReference>
<dbReference type="PRINTS" id="PR00598">
    <property type="entry name" value="HTHMARR"/>
</dbReference>
<evidence type="ECO:0000313" key="7">
    <source>
        <dbReference type="Proteomes" id="UP000216725"/>
    </source>
</evidence>
<feature type="compositionally biased region" description="Basic and acidic residues" evidence="4">
    <location>
        <begin position="184"/>
        <end position="197"/>
    </location>
</feature>
<dbReference type="GO" id="GO:0003700">
    <property type="term" value="F:DNA-binding transcription factor activity"/>
    <property type="evidence" value="ECO:0007669"/>
    <property type="project" value="InterPro"/>
</dbReference>
<dbReference type="Gene3D" id="1.10.10.10">
    <property type="entry name" value="Winged helix-like DNA-binding domain superfamily/Winged helix DNA-binding domain"/>
    <property type="match status" value="1"/>
</dbReference>
<dbReference type="InterPro" id="IPR027395">
    <property type="entry name" value="WH_DNA-bd_dom"/>
</dbReference>
<name>A0A261EZ65_9BIFI</name>
<dbReference type="EMBL" id="MWWR01000005">
    <property type="protein sequence ID" value="OZG52141.1"/>
    <property type="molecule type" value="Genomic_DNA"/>
</dbReference>
<feature type="region of interest" description="Disordered" evidence="4">
    <location>
        <begin position="184"/>
        <end position="206"/>
    </location>
</feature>
<dbReference type="InterPro" id="IPR000835">
    <property type="entry name" value="HTH_MarR-typ"/>
</dbReference>
<dbReference type="PROSITE" id="PS50995">
    <property type="entry name" value="HTH_MARR_2"/>
    <property type="match status" value="1"/>
</dbReference>
<dbReference type="PANTHER" id="PTHR42756:SF1">
    <property type="entry name" value="TRANSCRIPTIONAL REPRESSOR OF EMRAB OPERON"/>
    <property type="match status" value="1"/>
</dbReference>
<dbReference type="PANTHER" id="PTHR42756">
    <property type="entry name" value="TRANSCRIPTIONAL REGULATOR, MARR"/>
    <property type="match status" value="1"/>
</dbReference>